<sequence length="229" mass="23830">MKIAVLGTGMVGRTLAGAFTALGHDAAIGTRDPGATSARTGPDMMGAPAFSEWHAANRHIPLMTFAEAAEAAELVVNATNGAGALDALGSAGAARLAGKVLMDVSNPLDFSQGMPPVLNPVNTDSLAERIQRAFPGARVVKTLNTMNAGLMVDPRRLADGDHSVFLSGDDPDAKAVVKGLLEELGHRDVIDLGDITTARGAEMLLPLWLRLYAALGTPNFNIKVVRAVE</sequence>
<proteinExistence type="predicted"/>
<dbReference type="GeneID" id="97422473"/>
<comment type="caution">
    <text evidence="3">The sequence shown here is derived from an EMBL/GenBank/DDBJ whole genome shotgun (WGS) entry which is preliminary data.</text>
</comment>
<dbReference type="Gene3D" id="3.40.50.720">
    <property type="entry name" value="NAD(P)-binding Rossmann-like Domain"/>
    <property type="match status" value="1"/>
</dbReference>
<dbReference type="SUPFAM" id="SSF51735">
    <property type="entry name" value="NAD(P)-binding Rossmann-fold domains"/>
    <property type="match status" value="1"/>
</dbReference>
<evidence type="ECO:0000313" key="4">
    <source>
        <dbReference type="Proteomes" id="UP001262032"/>
    </source>
</evidence>
<dbReference type="PANTHER" id="PTHR14239">
    <property type="entry name" value="DUDULIN-RELATED"/>
    <property type="match status" value="1"/>
</dbReference>
<organism evidence="3 4">
    <name type="scientific">Pseudarthrobacter oxydans</name>
    <name type="common">Arthrobacter oxydans</name>
    <dbReference type="NCBI Taxonomy" id="1671"/>
    <lineage>
        <taxon>Bacteria</taxon>
        <taxon>Bacillati</taxon>
        <taxon>Actinomycetota</taxon>
        <taxon>Actinomycetes</taxon>
        <taxon>Micrococcales</taxon>
        <taxon>Micrococcaceae</taxon>
        <taxon>Pseudarthrobacter</taxon>
    </lineage>
</organism>
<reference evidence="3" key="1">
    <citation type="submission" date="2023-07" db="EMBL/GenBank/DDBJ databases">
        <title>Sorghum-associated microbial communities from plants grown in Nebraska, USA.</title>
        <authorList>
            <person name="Schachtman D."/>
        </authorList>
    </citation>
    <scope>NUCLEOTIDE SEQUENCE</scope>
    <source>
        <strain evidence="3">BE261</strain>
    </source>
</reference>
<dbReference type="InterPro" id="IPR036291">
    <property type="entry name" value="NAD(P)-bd_dom_sf"/>
</dbReference>
<protein>
    <submittedName>
        <fullName evidence="3">Dinucleotide-binding enzyme</fullName>
    </submittedName>
</protein>
<dbReference type="RefSeq" id="WP_310111597.1">
    <property type="nucleotide sequence ID" value="NZ_JAVDTN010000006.1"/>
</dbReference>
<dbReference type="Proteomes" id="UP001262032">
    <property type="component" value="Unassembled WGS sequence"/>
</dbReference>
<dbReference type="GO" id="GO:0016491">
    <property type="term" value="F:oxidoreductase activity"/>
    <property type="evidence" value="ECO:0007669"/>
    <property type="project" value="UniProtKB-KW"/>
</dbReference>
<dbReference type="Pfam" id="PF03807">
    <property type="entry name" value="F420_oxidored"/>
    <property type="match status" value="1"/>
</dbReference>
<evidence type="ECO:0000256" key="1">
    <source>
        <dbReference type="ARBA" id="ARBA00023002"/>
    </source>
</evidence>
<evidence type="ECO:0000313" key="3">
    <source>
        <dbReference type="EMBL" id="MDR7164089.1"/>
    </source>
</evidence>
<feature type="domain" description="Pyrroline-5-carboxylate reductase catalytic N-terminal" evidence="2">
    <location>
        <begin position="2"/>
        <end position="107"/>
    </location>
</feature>
<evidence type="ECO:0000259" key="2">
    <source>
        <dbReference type="Pfam" id="PF03807"/>
    </source>
</evidence>
<keyword evidence="1" id="KW-0560">Oxidoreductase</keyword>
<accession>A0AAW8NBT0</accession>
<gene>
    <name evidence="3" type="ORF">J2X12_002108</name>
</gene>
<name>A0AAW8NBT0_PSEOX</name>
<dbReference type="InterPro" id="IPR051267">
    <property type="entry name" value="STEAP_metalloreductase"/>
</dbReference>
<dbReference type="AlphaFoldDB" id="A0AAW8NBT0"/>
<dbReference type="EMBL" id="JAVDWN010000006">
    <property type="protein sequence ID" value="MDR7164089.1"/>
    <property type="molecule type" value="Genomic_DNA"/>
</dbReference>
<dbReference type="InterPro" id="IPR028939">
    <property type="entry name" value="P5C_Rdtase_cat_N"/>
</dbReference>